<evidence type="ECO:0000313" key="3">
    <source>
        <dbReference type="Proteomes" id="UP000002729"/>
    </source>
</evidence>
<keyword evidence="1" id="KW-0472">Membrane</keyword>
<evidence type="ECO:0000256" key="1">
    <source>
        <dbReference type="SAM" id="Phobius"/>
    </source>
</evidence>
<evidence type="ECO:0000313" key="2">
    <source>
        <dbReference type="EMBL" id="EGB07151.1"/>
    </source>
</evidence>
<dbReference type="OrthoDB" id="190146at2759"/>
<feature type="transmembrane region" description="Helical" evidence="1">
    <location>
        <begin position="132"/>
        <end position="153"/>
    </location>
</feature>
<dbReference type="Proteomes" id="UP000002729">
    <property type="component" value="Unassembled WGS sequence"/>
</dbReference>
<keyword evidence="1" id="KW-0812">Transmembrane</keyword>
<dbReference type="InParanoid" id="F0YCM6"/>
<dbReference type="RefSeq" id="XP_009038376.1">
    <property type="nucleotide sequence ID" value="XM_009040128.1"/>
</dbReference>
<feature type="transmembrane region" description="Helical" evidence="1">
    <location>
        <begin position="88"/>
        <end position="112"/>
    </location>
</feature>
<gene>
    <name evidence="2" type="ORF">AURANDRAFT_65094</name>
</gene>
<organism evidence="3">
    <name type="scientific">Aureococcus anophagefferens</name>
    <name type="common">Harmful bloom alga</name>
    <dbReference type="NCBI Taxonomy" id="44056"/>
    <lineage>
        <taxon>Eukaryota</taxon>
        <taxon>Sar</taxon>
        <taxon>Stramenopiles</taxon>
        <taxon>Ochrophyta</taxon>
        <taxon>Pelagophyceae</taxon>
        <taxon>Pelagomonadales</taxon>
        <taxon>Pelagomonadaceae</taxon>
        <taxon>Aureococcus</taxon>
    </lineage>
</organism>
<dbReference type="GeneID" id="20225158"/>
<keyword evidence="3" id="KW-1185">Reference proteome</keyword>
<dbReference type="EMBL" id="GL833132">
    <property type="protein sequence ID" value="EGB07151.1"/>
    <property type="molecule type" value="Genomic_DNA"/>
</dbReference>
<name>F0YCM6_AURAN</name>
<dbReference type="AlphaFoldDB" id="F0YCM6"/>
<proteinExistence type="predicted"/>
<feature type="transmembrane region" description="Helical" evidence="1">
    <location>
        <begin position="25"/>
        <end position="47"/>
    </location>
</feature>
<evidence type="ECO:0008006" key="4">
    <source>
        <dbReference type="Google" id="ProtNLM"/>
    </source>
</evidence>
<protein>
    <recommendedName>
        <fullName evidence="4">MARVEL domain-containing protein</fullName>
    </recommendedName>
</protein>
<dbReference type="KEGG" id="aaf:AURANDRAFT_65094"/>
<sequence length="201" mass="21367">MDPGATAARPPRAPAPPARARARRFVAYAWFTSILLVLASFFAAAVVADRHRGKGTGGLGFAAVWTTILCLFISVGGTVVMRKFQTGFAIGIFLGVVTVMANQCLMMVAIFGQWSGNEDEDKESKKAADDTFTTFSFFLFVVYAFFASLLAVFRASFGACFGNDLIKEDSVASTDVDVSVPAGDAPAAETVEPLPEEQAAN</sequence>
<feature type="transmembrane region" description="Helical" evidence="1">
    <location>
        <begin position="59"/>
        <end position="81"/>
    </location>
</feature>
<keyword evidence="1" id="KW-1133">Transmembrane helix</keyword>
<dbReference type="eggNOG" id="ENOG502S0HS">
    <property type="taxonomic scope" value="Eukaryota"/>
</dbReference>
<accession>F0YCM6</accession>
<dbReference type="OMA" id="MANQCLM"/>
<reference evidence="2 3" key="1">
    <citation type="journal article" date="2011" name="Proc. Natl. Acad. Sci. U.S.A.">
        <title>Niche of harmful alga Aureococcus anophagefferens revealed through ecogenomics.</title>
        <authorList>
            <person name="Gobler C.J."/>
            <person name="Berry D.L."/>
            <person name="Dyhrman S.T."/>
            <person name="Wilhelm S.W."/>
            <person name="Salamov A."/>
            <person name="Lobanov A.V."/>
            <person name="Zhang Y."/>
            <person name="Collier J.L."/>
            <person name="Wurch L.L."/>
            <person name="Kustka A.B."/>
            <person name="Dill B.D."/>
            <person name="Shah M."/>
            <person name="VerBerkmoes N.C."/>
            <person name="Kuo A."/>
            <person name="Terry A."/>
            <person name="Pangilinan J."/>
            <person name="Lindquist E.A."/>
            <person name="Lucas S."/>
            <person name="Paulsen I.T."/>
            <person name="Hattenrath-Lehmann T.K."/>
            <person name="Talmage S.C."/>
            <person name="Walker E.A."/>
            <person name="Koch F."/>
            <person name="Burson A.M."/>
            <person name="Marcoval M.A."/>
            <person name="Tang Y.Z."/>
            <person name="Lecleir G.R."/>
            <person name="Coyne K.J."/>
            <person name="Berg G.M."/>
            <person name="Bertrand E.M."/>
            <person name="Saito M.A."/>
            <person name="Gladyshev V.N."/>
            <person name="Grigoriev I.V."/>
        </authorList>
    </citation>
    <scope>NUCLEOTIDE SEQUENCE [LARGE SCALE GENOMIC DNA]</scope>
    <source>
        <strain evidence="3">CCMP 1984</strain>
    </source>
</reference>